<evidence type="ECO:0000313" key="2">
    <source>
        <dbReference type="EMBL" id="RZF49293.1"/>
    </source>
</evidence>
<dbReference type="Proteomes" id="UP000291343">
    <property type="component" value="Unassembled WGS sequence"/>
</dbReference>
<name>A0A482XTF5_LAOST</name>
<dbReference type="SMR" id="A0A482XTF5"/>
<evidence type="ECO:0000256" key="1">
    <source>
        <dbReference type="SAM" id="MobiDB-lite"/>
    </source>
</evidence>
<keyword evidence="3" id="KW-1185">Reference proteome</keyword>
<dbReference type="EMBL" id="QKKF02000111">
    <property type="protein sequence ID" value="RZF49293.1"/>
    <property type="molecule type" value="Genomic_DNA"/>
</dbReference>
<dbReference type="AlphaFoldDB" id="A0A482XTF5"/>
<gene>
    <name evidence="2" type="ORF">LSTR_LSTR011817</name>
</gene>
<sequence>MDDVSSITSAPLEEEDELLRRPERPESARVLEDAIEQLSSFRNTHSEQACSLALFTEEDPDSLTHWVSPHLTVSTPPHSA</sequence>
<reference evidence="2 3" key="1">
    <citation type="journal article" date="2017" name="Gigascience">
        <title>Genome sequence of the small brown planthopper, Laodelphax striatellus.</title>
        <authorList>
            <person name="Zhu J."/>
            <person name="Jiang F."/>
            <person name="Wang X."/>
            <person name="Yang P."/>
            <person name="Bao Y."/>
            <person name="Zhao W."/>
            <person name="Wang W."/>
            <person name="Lu H."/>
            <person name="Wang Q."/>
            <person name="Cui N."/>
            <person name="Li J."/>
            <person name="Chen X."/>
            <person name="Luo L."/>
            <person name="Yu J."/>
            <person name="Kang L."/>
            <person name="Cui F."/>
        </authorList>
    </citation>
    <scope>NUCLEOTIDE SEQUENCE [LARGE SCALE GENOMIC DNA]</scope>
    <source>
        <strain evidence="2">Lst14</strain>
    </source>
</reference>
<comment type="caution">
    <text evidence="2">The sequence shown here is derived from an EMBL/GenBank/DDBJ whole genome shotgun (WGS) entry which is preliminary data.</text>
</comment>
<feature type="region of interest" description="Disordered" evidence="1">
    <location>
        <begin position="1"/>
        <end position="25"/>
    </location>
</feature>
<proteinExistence type="predicted"/>
<accession>A0A482XTF5</accession>
<organism evidence="2 3">
    <name type="scientific">Laodelphax striatellus</name>
    <name type="common">Small brown planthopper</name>
    <name type="synonym">Delphax striatella</name>
    <dbReference type="NCBI Taxonomy" id="195883"/>
    <lineage>
        <taxon>Eukaryota</taxon>
        <taxon>Metazoa</taxon>
        <taxon>Ecdysozoa</taxon>
        <taxon>Arthropoda</taxon>
        <taxon>Hexapoda</taxon>
        <taxon>Insecta</taxon>
        <taxon>Pterygota</taxon>
        <taxon>Neoptera</taxon>
        <taxon>Paraneoptera</taxon>
        <taxon>Hemiptera</taxon>
        <taxon>Auchenorrhyncha</taxon>
        <taxon>Fulgoroidea</taxon>
        <taxon>Delphacidae</taxon>
        <taxon>Criomorphinae</taxon>
        <taxon>Laodelphax</taxon>
    </lineage>
</organism>
<protein>
    <submittedName>
        <fullName evidence="2">Uncharacterized protein</fullName>
    </submittedName>
</protein>
<evidence type="ECO:0000313" key="3">
    <source>
        <dbReference type="Proteomes" id="UP000291343"/>
    </source>
</evidence>
<dbReference type="InParanoid" id="A0A482XTF5"/>